<keyword evidence="2" id="KW-1185">Reference proteome</keyword>
<name>A0AA34WI49_CHLPE</name>
<protein>
    <submittedName>
        <fullName evidence="1">Late transcription unit B protein</fullName>
    </submittedName>
</protein>
<dbReference type="KEGG" id="cpm:G5S_0800"/>
<accession>A0AA34WI49</accession>
<sequence length="99" mass="11511">MSLTKSKRKRNGKALAKVIQKKSVEVLKKNVEKKKAKKGKFLISKEEKILRMRAKEYDELVHSLLEDQIHDTGKILIFNYQDGFASVDKNNFGKYSIRL</sequence>
<organism evidence="1 2">
    <name type="scientific">Chlamydia pecorum (strain ATCC VR-628 / DSM 29919 / E58)</name>
    <name type="common">Chlamydophila pecorum</name>
    <dbReference type="NCBI Taxonomy" id="331635"/>
    <lineage>
        <taxon>Bacteria</taxon>
        <taxon>Pseudomonadati</taxon>
        <taxon>Chlamydiota</taxon>
        <taxon>Chlamydiia</taxon>
        <taxon>Chlamydiales</taxon>
        <taxon>Chlamydiaceae</taxon>
        <taxon>Chlamydia/Chlamydophila group</taxon>
        <taxon>Chlamydia</taxon>
    </lineage>
</organism>
<evidence type="ECO:0000313" key="2">
    <source>
        <dbReference type="Proteomes" id="UP000008305"/>
    </source>
</evidence>
<reference evidence="1 2" key="1">
    <citation type="journal article" date="2011" name="J. Bacteriol.">
        <title>Genome sequence of the obligate intracellular animal pathogen Chlamydia pecorum E58.</title>
        <authorList>
            <person name="Mojica S."/>
            <person name="Huot Creasy H."/>
            <person name="Daugherty S."/>
            <person name="Read T.D."/>
            <person name="Kim T."/>
            <person name="Kaltenboeck B."/>
            <person name="Bavoil P."/>
            <person name="Myers G.S."/>
        </authorList>
    </citation>
    <scope>NUCLEOTIDE SEQUENCE [LARGE SCALE GENOMIC DNA]</scope>
    <source>
        <strain evidence="1 2">E58</strain>
    </source>
</reference>
<dbReference type="RefSeq" id="WP_013712822.1">
    <property type="nucleotide sequence ID" value="NC_015408.1"/>
</dbReference>
<proteinExistence type="predicted"/>
<dbReference type="AlphaFoldDB" id="A0AA34WI49"/>
<gene>
    <name evidence="1" type="ordered locus">G5S_0800</name>
</gene>
<evidence type="ECO:0000313" key="1">
    <source>
        <dbReference type="EMBL" id="AEB41744.1"/>
    </source>
</evidence>
<dbReference type="GeneID" id="99718777"/>
<dbReference type="InterPro" id="IPR020502">
    <property type="entry name" value="LtuB"/>
</dbReference>
<dbReference type="EMBL" id="CP002608">
    <property type="protein sequence ID" value="AEB41744.1"/>
    <property type="molecule type" value="Genomic_DNA"/>
</dbReference>
<dbReference type="Pfam" id="PF17455">
    <property type="entry name" value="LtuB"/>
    <property type="match status" value="1"/>
</dbReference>
<dbReference type="Proteomes" id="UP000008305">
    <property type="component" value="Chromosome"/>
</dbReference>